<accession>A0A0F9B3Z0</accession>
<gene>
    <name evidence="2" type="ORF">LCGC14_2575210</name>
</gene>
<keyword evidence="1" id="KW-0812">Transmembrane</keyword>
<feature type="transmembrane region" description="Helical" evidence="1">
    <location>
        <begin position="47"/>
        <end position="69"/>
    </location>
</feature>
<name>A0A0F9B3Z0_9ZZZZ</name>
<sequence length="75" mass="8590">MTDDKLLVRIDERTRNTYKLMEKLERHQAEQNGYIRENMKLSVSNKAFIRIICGVGGGLLLVMVGGFIAHLQGLW</sequence>
<organism evidence="2">
    <name type="scientific">marine sediment metagenome</name>
    <dbReference type="NCBI Taxonomy" id="412755"/>
    <lineage>
        <taxon>unclassified sequences</taxon>
        <taxon>metagenomes</taxon>
        <taxon>ecological metagenomes</taxon>
    </lineage>
</organism>
<evidence type="ECO:0000313" key="2">
    <source>
        <dbReference type="EMBL" id="KKL08502.1"/>
    </source>
</evidence>
<protein>
    <submittedName>
        <fullName evidence="2">Uncharacterized protein</fullName>
    </submittedName>
</protein>
<keyword evidence="1" id="KW-0472">Membrane</keyword>
<reference evidence="2" key="1">
    <citation type="journal article" date="2015" name="Nature">
        <title>Complex archaea that bridge the gap between prokaryotes and eukaryotes.</title>
        <authorList>
            <person name="Spang A."/>
            <person name="Saw J.H."/>
            <person name="Jorgensen S.L."/>
            <person name="Zaremba-Niedzwiedzka K."/>
            <person name="Martijn J."/>
            <person name="Lind A.E."/>
            <person name="van Eijk R."/>
            <person name="Schleper C."/>
            <person name="Guy L."/>
            <person name="Ettema T.J."/>
        </authorList>
    </citation>
    <scope>NUCLEOTIDE SEQUENCE</scope>
</reference>
<dbReference type="AlphaFoldDB" id="A0A0F9B3Z0"/>
<proteinExistence type="predicted"/>
<keyword evidence="1" id="KW-1133">Transmembrane helix</keyword>
<comment type="caution">
    <text evidence="2">The sequence shown here is derived from an EMBL/GenBank/DDBJ whole genome shotgun (WGS) entry which is preliminary data.</text>
</comment>
<dbReference type="EMBL" id="LAZR01042853">
    <property type="protein sequence ID" value="KKL08502.1"/>
    <property type="molecule type" value="Genomic_DNA"/>
</dbReference>
<evidence type="ECO:0000256" key="1">
    <source>
        <dbReference type="SAM" id="Phobius"/>
    </source>
</evidence>